<gene>
    <name evidence="1" type="ORF">LAUMK42_00562</name>
</gene>
<evidence type="ECO:0000313" key="2">
    <source>
        <dbReference type="Proteomes" id="UP000279331"/>
    </source>
</evidence>
<dbReference type="EMBL" id="UPHL01000020">
    <property type="protein sequence ID" value="VAZ81759.1"/>
    <property type="molecule type" value="Genomic_DNA"/>
</dbReference>
<name>A0AB38UMD9_9MYCO</name>
<evidence type="ECO:0000313" key="1">
    <source>
        <dbReference type="EMBL" id="VAZ81759.1"/>
    </source>
</evidence>
<proteinExistence type="predicted"/>
<evidence type="ECO:0008006" key="3">
    <source>
        <dbReference type="Google" id="ProtNLM"/>
    </source>
</evidence>
<protein>
    <recommendedName>
        <fullName evidence="3">Enoyl-CoA hydratase</fullName>
    </recommendedName>
</protein>
<accession>A0AB38UMD9</accession>
<dbReference type="AlphaFoldDB" id="A0AB38UMD9"/>
<sequence>MRDYRLIRSSRANGVCLATIGHPPINLLDMPLLTEIDRLLGKSPATTGCGC</sequence>
<organism evidence="1 2">
    <name type="scientific">Mycobacterium persicum</name>
    <dbReference type="NCBI Taxonomy" id="1487726"/>
    <lineage>
        <taxon>Bacteria</taxon>
        <taxon>Bacillati</taxon>
        <taxon>Actinomycetota</taxon>
        <taxon>Actinomycetes</taxon>
        <taxon>Mycobacteriales</taxon>
        <taxon>Mycobacteriaceae</taxon>
        <taxon>Mycobacterium</taxon>
    </lineage>
</organism>
<dbReference type="Proteomes" id="UP000279331">
    <property type="component" value="Unassembled WGS sequence"/>
</dbReference>
<comment type="caution">
    <text evidence="1">The sequence shown here is derived from an EMBL/GenBank/DDBJ whole genome shotgun (WGS) entry which is preliminary data.</text>
</comment>
<reference evidence="1 2" key="1">
    <citation type="submission" date="2018-09" db="EMBL/GenBank/DDBJ databases">
        <authorList>
            <person name="Tagini F."/>
        </authorList>
    </citation>
    <scope>NUCLEOTIDE SEQUENCE [LARGE SCALE GENOMIC DNA]</scope>
    <source>
        <strain evidence="1 2">MK42</strain>
    </source>
</reference>